<keyword evidence="3" id="KW-0804">Transcription</keyword>
<dbReference type="InterPro" id="IPR050109">
    <property type="entry name" value="HTH-type_TetR-like_transc_reg"/>
</dbReference>
<evidence type="ECO:0000256" key="4">
    <source>
        <dbReference type="PROSITE-ProRule" id="PRU00335"/>
    </source>
</evidence>
<keyword evidence="1" id="KW-0805">Transcription regulation</keyword>
<evidence type="ECO:0000256" key="1">
    <source>
        <dbReference type="ARBA" id="ARBA00023015"/>
    </source>
</evidence>
<keyword evidence="2 4" id="KW-0238">DNA-binding</keyword>
<feature type="domain" description="HTH tetR-type" evidence="5">
    <location>
        <begin position="10"/>
        <end position="70"/>
    </location>
</feature>
<dbReference type="OrthoDB" id="8688418at2"/>
<protein>
    <submittedName>
        <fullName evidence="6">Transcriptional regulator</fullName>
    </submittedName>
</protein>
<name>A0A376CN15_9CORY</name>
<dbReference type="InterPro" id="IPR001647">
    <property type="entry name" value="HTH_TetR"/>
</dbReference>
<proteinExistence type="predicted"/>
<dbReference type="EMBL" id="UFXQ01000001">
    <property type="protein sequence ID" value="STC69916.1"/>
    <property type="molecule type" value="Genomic_DNA"/>
</dbReference>
<evidence type="ECO:0000256" key="2">
    <source>
        <dbReference type="ARBA" id="ARBA00023125"/>
    </source>
</evidence>
<dbReference type="AlphaFoldDB" id="A0A376CN15"/>
<feature type="DNA-binding region" description="H-T-H motif" evidence="4">
    <location>
        <begin position="33"/>
        <end position="52"/>
    </location>
</feature>
<evidence type="ECO:0000256" key="3">
    <source>
        <dbReference type="ARBA" id="ARBA00023163"/>
    </source>
</evidence>
<gene>
    <name evidence="6" type="ORF">NCTC11862_01721</name>
</gene>
<dbReference type="PANTHER" id="PTHR30055">
    <property type="entry name" value="HTH-TYPE TRANSCRIPTIONAL REGULATOR RUTR"/>
    <property type="match status" value="1"/>
</dbReference>
<accession>A0A376CN15</accession>
<dbReference type="SUPFAM" id="SSF46689">
    <property type="entry name" value="Homeodomain-like"/>
    <property type="match status" value="1"/>
</dbReference>
<keyword evidence="7" id="KW-1185">Reference proteome</keyword>
<dbReference type="Pfam" id="PF00440">
    <property type="entry name" value="TetR_N"/>
    <property type="match status" value="1"/>
</dbReference>
<dbReference type="InterPro" id="IPR009057">
    <property type="entry name" value="Homeodomain-like_sf"/>
</dbReference>
<sequence>MPTAREAKKAETRARLMRETARLVLVRGTEGTTVADVASAVGVSARTFHNYFASLEAALEEFLHAQAQAFRAELDQAPAGASLLDTVEEIVLDSFHGNSTDNVDNVVSVFRICTALESIHGASVSATFLPSLANRETSIALYGLLAIAWAAVDAYQHLPEPRDPADGEELIREAFETARNLGSIRLP</sequence>
<evidence type="ECO:0000313" key="7">
    <source>
        <dbReference type="Proteomes" id="UP000254467"/>
    </source>
</evidence>
<dbReference type="RefSeq" id="WP_018581719.1">
    <property type="nucleotide sequence ID" value="NZ_LDYD01000003.1"/>
</dbReference>
<dbReference type="STRING" id="35756.GCA_001044155_00448"/>
<dbReference type="Gene3D" id="1.10.357.10">
    <property type="entry name" value="Tetracycline Repressor, domain 2"/>
    <property type="match status" value="1"/>
</dbReference>
<dbReference type="GO" id="GO:0000976">
    <property type="term" value="F:transcription cis-regulatory region binding"/>
    <property type="evidence" value="ECO:0007669"/>
    <property type="project" value="TreeGrafter"/>
</dbReference>
<dbReference type="PANTHER" id="PTHR30055:SF238">
    <property type="entry name" value="MYCOFACTOCIN BIOSYNTHESIS TRANSCRIPTIONAL REGULATOR MFTR-RELATED"/>
    <property type="match status" value="1"/>
</dbReference>
<evidence type="ECO:0000259" key="5">
    <source>
        <dbReference type="PROSITE" id="PS50977"/>
    </source>
</evidence>
<dbReference type="GO" id="GO:0003700">
    <property type="term" value="F:DNA-binding transcription factor activity"/>
    <property type="evidence" value="ECO:0007669"/>
    <property type="project" value="TreeGrafter"/>
</dbReference>
<evidence type="ECO:0000313" key="6">
    <source>
        <dbReference type="EMBL" id="STC69916.1"/>
    </source>
</evidence>
<organism evidence="6 7">
    <name type="scientific">Corynebacterium pilosum</name>
    <dbReference type="NCBI Taxonomy" id="35756"/>
    <lineage>
        <taxon>Bacteria</taxon>
        <taxon>Bacillati</taxon>
        <taxon>Actinomycetota</taxon>
        <taxon>Actinomycetes</taxon>
        <taxon>Mycobacteriales</taxon>
        <taxon>Corynebacteriaceae</taxon>
        <taxon>Corynebacterium</taxon>
    </lineage>
</organism>
<dbReference type="Proteomes" id="UP000254467">
    <property type="component" value="Unassembled WGS sequence"/>
</dbReference>
<dbReference type="PROSITE" id="PS50977">
    <property type="entry name" value="HTH_TETR_2"/>
    <property type="match status" value="1"/>
</dbReference>
<reference evidence="6 7" key="1">
    <citation type="submission" date="2018-06" db="EMBL/GenBank/DDBJ databases">
        <authorList>
            <consortium name="Pathogen Informatics"/>
            <person name="Doyle S."/>
        </authorList>
    </citation>
    <scope>NUCLEOTIDE SEQUENCE [LARGE SCALE GENOMIC DNA]</scope>
    <source>
        <strain evidence="6 7">NCTC11862</strain>
    </source>
</reference>